<dbReference type="Pfam" id="PF14478">
    <property type="entry name" value="DUF4430"/>
    <property type="match status" value="1"/>
</dbReference>
<dbReference type="SUPFAM" id="SSF48239">
    <property type="entry name" value="Terpenoid cyclases/Protein prenyltransferases"/>
    <property type="match status" value="1"/>
</dbReference>
<feature type="chain" id="PRO_5009520127" description="DUF4430 domain-containing protein" evidence="1">
    <location>
        <begin position="25"/>
        <end position="593"/>
    </location>
</feature>
<feature type="domain" description="Squalene cyclase N-terminal" evidence="2">
    <location>
        <begin position="132"/>
        <end position="228"/>
    </location>
</feature>
<reference evidence="4 5" key="1">
    <citation type="journal article" date="2016" name="Nat. Commun.">
        <title>Thousands of microbial genomes shed light on interconnected biogeochemical processes in an aquifer system.</title>
        <authorList>
            <person name="Anantharaman K."/>
            <person name="Brown C.T."/>
            <person name="Hug L.A."/>
            <person name="Sharon I."/>
            <person name="Castelle C.J."/>
            <person name="Probst A.J."/>
            <person name="Thomas B.C."/>
            <person name="Singh A."/>
            <person name="Wilkins M.J."/>
            <person name="Karaoz U."/>
            <person name="Brodie E.L."/>
            <person name="Williams K.H."/>
            <person name="Hubbard S.S."/>
            <person name="Banfield J.F."/>
        </authorList>
    </citation>
    <scope>NUCLEOTIDE SEQUENCE [LARGE SCALE GENOMIC DNA]</scope>
</reference>
<dbReference type="InterPro" id="IPR008930">
    <property type="entry name" value="Terpenoid_cyclase/PrenylTrfase"/>
</dbReference>
<evidence type="ECO:0000256" key="1">
    <source>
        <dbReference type="SAM" id="SignalP"/>
    </source>
</evidence>
<comment type="caution">
    <text evidence="4">The sequence shown here is derived from an EMBL/GenBank/DDBJ whole genome shotgun (WGS) entry which is preliminary data.</text>
</comment>
<gene>
    <name evidence="4" type="ORF">A3K06_03125</name>
</gene>
<dbReference type="Gene3D" id="1.50.10.20">
    <property type="match status" value="2"/>
</dbReference>
<evidence type="ECO:0000259" key="2">
    <source>
        <dbReference type="Pfam" id="PF13249"/>
    </source>
</evidence>
<evidence type="ECO:0000313" key="5">
    <source>
        <dbReference type="Proteomes" id="UP000176547"/>
    </source>
</evidence>
<feature type="signal peptide" evidence="1">
    <location>
        <begin position="1"/>
        <end position="24"/>
    </location>
</feature>
<evidence type="ECO:0000259" key="3">
    <source>
        <dbReference type="Pfam" id="PF14478"/>
    </source>
</evidence>
<dbReference type="Gene3D" id="2.60.40.1120">
    <property type="entry name" value="Carboxypeptidase-like, regulatory domain"/>
    <property type="match status" value="1"/>
</dbReference>
<dbReference type="Gene3D" id="2.170.130.30">
    <property type="match status" value="1"/>
</dbReference>
<dbReference type="Proteomes" id="UP000176547">
    <property type="component" value="Unassembled WGS sequence"/>
</dbReference>
<protein>
    <recommendedName>
        <fullName evidence="6">DUF4430 domain-containing protein</fullName>
    </recommendedName>
</protein>
<dbReference type="AlphaFoldDB" id="A0A1F5NC77"/>
<accession>A0A1F5NC77</accession>
<proteinExistence type="predicted"/>
<dbReference type="Pfam" id="PF13249">
    <property type="entry name" value="SQHop_cyclase_N"/>
    <property type="match status" value="1"/>
</dbReference>
<dbReference type="CDD" id="cd00688">
    <property type="entry name" value="ISOPREN_C2_like"/>
    <property type="match status" value="1"/>
</dbReference>
<keyword evidence="1" id="KW-0732">Signal</keyword>
<dbReference type="EMBL" id="MFEG01000032">
    <property type="protein sequence ID" value="OGE75256.1"/>
    <property type="molecule type" value="Genomic_DNA"/>
</dbReference>
<name>A0A1F5NC77_9BACT</name>
<evidence type="ECO:0008006" key="6">
    <source>
        <dbReference type="Google" id="ProtNLM"/>
    </source>
</evidence>
<dbReference type="InterPro" id="IPR032697">
    <property type="entry name" value="SQ_cyclase_N"/>
</dbReference>
<dbReference type="InterPro" id="IPR027954">
    <property type="entry name" value="Transcobalamin-like_C"/>
</dbReference>
<feature type="domain" description="Transcobalamin-like C-terminal" evidence="3">
    <location>
        <begin position="333"/>
        <end position="384"/>
    </location>
</feature>
<evidence type="ECO:0000313" key="4">
    <source>
        <dbReference type="EMBL" id="OGE75256.1"/>
    </source>
</evidence>
<organism evidence="4 5">
    <name type="scientific">Candidatus Doudnabacteria bacterium RIFCSPHIGHO2_01_52_17</name>
    <dbReference type="NCBI Taxonomy" id="1817820"/>
    <lineage>
        <taxon>Bacteria</taxon>
        <taxon>Candidatus Doudnaibacteriota</taxon>
    </lineage>
</organism>
<sequence>MRKTSVLLVIASMFVWPLSGIAYNAPSAASYLEAHNTSPWSVMALAALQENPSADHLKNLSASSAIQYEAPIIAIAAIGEDPRTFGNSDYVAALKNFYQNGQIGDAQTLNDDIFGILALRAAGLPTSDSVITGSKNHLLAEQNADGGWGFTLSSSSDTNMTAAAILALLAAGVPSSSETSGTARTYLQNAQNADGGFPYDPGSQFGTDSDSSSTAWVVWALNALGVNASSWSQGDNTPLSYLEARQNSSGYFEFQPGSSEDAFSAVTTAYAIIALTGKFLPINIFLPASSGEEFVFRIEGKNEQVCAGNTAGPTALDIVRNASAICGFSYEITEASFGPYLSRINDDEAGGLTGWLYFVDFVLPDIGAADYQLQGGDEVLWYYGEFGWPPTRITLADNTVSSQESGAVTVEYEDGGSWLPLADAQVDAGGQTFSTNAAGQATLALSTGFYEVSATKTGFVRSNRESLQVGQPSSNSVGLTATVDAGQVGGATISFVVNPNEINFGTLQKGQSASREIEIHNTGDVGVILESIVGGDALYQSNLRVGNSSWQNFQTNLDEGEGNDYDLELSIPANYSGGSGIKSGQITFWARAQ</sequence>